<keyword evidence="3" id="KW-0720">Serine protease</keyword>
<dbReference type="InterPro" id="IPR002470">
    <property type="entry name" value="Peptidase_S9A"/>
</dbReference>
<dbReference type="PANTHER" id="PTHR42776">
    <property type="entry name" value="SERINE PEPTIDASE S9 FAMILY MEMBER"/>
    <property type="match status" value="1"/>
</dbReference>
<feature type="domain" description="Peptidase S9A N-terminal" evidence="5">
    <location>
        <begin position="73"/>
        <end position="334"/>
    </location>
</feature>
<dbReference type="Pfam" id="PF00326">
    <property type="entry name" value="Peptidase_S9"/>
    <property type="match status" value="1"/>
</dbReference>
<reference evidence="6 7" key="1">
    <citation type="submission" date="2019-07" db="EMBL/GenBank/DDBJ databases">
        <title>Whole genome shotgun sequence of Alkalibacillus haloalkaliphilus NBRC 103110.</title>
        <authorList>
            <person name="Hosoyama A."/>
            <person name="Uohara A."/>
            <person name="Ohji S."/>
            <person name="Ichikawa N."/>
        </authorList>
    </citation>
    <scope>NUCLEOTIDE SEQUENCE [LARGE SCALE GENOMIC DNA]</scope>
    <source>
        <strain evidence="6 7">NBRC 103110</strain>
    </source>
</reference>
<evidence type="ECO:0000256" key="2">
    <source>
        <dbReference type="ARBA" id="ARBA00022801"/>
    </source>
</evidence>
<dbReference type="InterPro" id="IPR001375">
    <property type="entry name" value="Peptidase_S9_cat"/>
</dbReference>
<dbReference type="PRINTS" id="PR00862">
    <property type="entry name" value="PROLIGOPTASE"/>
</dbReference>
<dbReference type="InterPro" id="IPR023302">
    <property type="entry name" value="Pept_S9A_N"/>
</dbReference>
<dbReference type="GO" id="GO:0004252">
    <property type="term" value="F:serine-type endopeptidase activity"/>
    <property type="evidence" value="ECO:0007669"/>
    <property type="project" value="InterPro"/>
</dbReference>
<dbReference type="OrthoDB" id="108903at2"/>
<dbReference type="SUPFAM" id="SSF82171">
    <property type="entry name" value="DPP6 N-terminal domain-like"/>
    <property type="match status" value="1"/>
</dbReference>
<evidence type="ECO:0000256" key="1">
    <source>
        <dbReference type="ARBA" id="ARBA00022670"/>
    </source>
</evidence>
<sequence length="604" mass="68847">MSENIKAVKKYTIEQFQNTENIAGAALSHDGSSILYASDQTGVFNAFSIQIKDMLPTQLTESATNAIFPISYFPQDKRFLYESDEGGNELNHIYLREENGKVTDLTPSEQAKAEFFGWAEDERSFFYESNKRDERFMDLYEMDIDSFTSQLVFKNEEGYNIASVSPNKKYIALYKTDKPNNSDMYIYSKEYGIKHISEHVGDVDYLPVTFDQSSNHLYYLTDENHEFSYLKRMNLTTQSTETVAIEDWDIVMAKFSYNYKYLIYAINNNGKTEVKLLDTATGNYVEIENLPEGQISSVSISKNEGKLAFTLNSSNAPSNLYCYNLTTKSLTRLTDTLNPEMNPNDLVKAEVVHYSSFDDLSIPAIYYKPHLEHNEKIPALVFVHGGPGGQSTVDYNPLFQYLANHGYAILAVNNRGSSGYGKTFFKAADKKHGEVDLQDCIEGKNYLASLEYIDENRIGIIGGSYGGYMVLAAMAFQPEEFELGVDIFGVSNWERTLKSIPPWWEAMRDVLYKKIGDPYEENEYIRSISPLFHAKNISKPLIVLQGANDPRVLQEESDEIVEAVKDNNVPVEYIIFDDEGHGFTKRNNRIKGYQAIKQFLDQHM</sequence>
<evidence type="ECO:0000256" key="3">
    <source>
        <dbReference type="ARBA" id="ARBA00022825"/>
    </source>
</evidence>
<evidence type="ECO:0000259" key="4">
    <source>
        <dbReference type="Pfam" id="PF00326"/>
    </source>
</evidence>
<keyword evidence="2" id="KW-0378">Hydrolase</keyword>
<accession>A0A511W9X4</accession>
<evidence type="ECO:0000259" key="5">
    <source>
        <dbReference type="Pfam" id="PF02897"/>
    </source>
</evidence>
<dbReference type="InterPro" id="IPR029058">
    <property type="entry name" value="AB_hydrolase_fold"/>
</dbReference>
<protein>
    <submittedName>
        <fullName evidence="6">Peptidase S9</fullName>
    </submittedName>
</protein>
<dbReference type="Gene3D" id="3.40.50.1820">
    <property type="entry name" value="alpha/beta hydrolase"/>
    <property type="match status" value="1"/>
</dbReference>
<name>A0A511W9X4_9BACI</name>
<dbReference type="Gene3D" id="2.120.10.30">
    <property type="entry name" value="TolB, C-terminal domain"/>
    <property type="match status" value="2"/>
</dbReference>
<keyword evidence="1" id="KW-0645">Protease</keyword>
<dbReference type="Pfam" id="PF02897">
    <property type="entry name" value="Peptidase_S9_N"/>
    <property type="match status" value="1"/>
</dbReference>
<dbReference type="AlphaFoldDB" id="A0A511W9X4"/>
<organism evidence="6 7">
    <name type="scientific">Alkalibacillus haloalkaliphilus</name>
    <dbReference type="NCBI Taxonomy" id="94136"/>
    <lineage>
        <taxon>Bacteria</taxon>
        <taxon>Bacillati</taxon>
        <taxon>Bacillota</taxon>
        <taxon>Bacilli</taxon>
        <taxon>Bacillales</taxon>
        <taxon>Bacillaceae</taxon>
        <taxon>Alkalibacillus</taxon>
    </lineage>
</organism>
<evidence type="ECO:0000313" key="7">
    <source>
        <dbReference type="Proteomes" id="UP000321440"/>
    </source>
</evidence>
<dbReference type="SUPFAM" id="SSF53474">
    <property type="entry name" value="alpha/beta-Hydrolases"/>
    <property type="match status" value="1"/>
</dbReference>
<gene>
    <name evidence="6" type="ORF">AHA02nite_19080</name>
</gene>
<comment type="caution">
    <text evidence="6">The sequence shown here is derived from an EMBL/GenBank/DDBJ whole genome shotgun (WGS) entry which is preliminary data.</text>
</comment>
<dbReference type="PANTHER" id="PTHR42776:SF27">
    <property type="entry name" value="DIPEPTIDYL PEPTIDASE FAMILY MEMBER 6"/>
    <property type="match status" value="1"/>
</dbReference>
<dbReference type="RefSeq" id="WP_146816693.1">
    <property type="nucleotide sequence ID" value="NZ_BJYA01000013.1"/>
</dbReference>
<dbReference type="InterPro" id="IPR011042">
    <property type="entry name" value="6-blade_b-propeller_TolB-like"/>
</dbReference>
<dbReference type="EMBL" id="BJYA01000013">
    <property type="protein sequence ID" value="GEN46132.1"/>
    <property type="molecule type" value="Genomic_DNA"/>
</dbReference>
<proteinExistence type="predicted"/>
<dbReference type="Proteomes" id="UP000321440">
    <property type="component" value="Unassembled WGS sequence"/>
</dbReference>
<dbReference type="GO" id="GO:0006508">
    <property type="term" value="P:proteolysis"/>
    <property type="evidence" value="ECO:0007669"/>
    <property type="project" value="UniProtKB-KW"/>
</dbReference>
<evidence type="ECO:0000313" key="6">
    <source>
        <dbReference type="EMBL" id="GEN46132.1"/>
    </source>
</evidence>
<feature type="domain" description="Peptidase S9 prolyl oligopeptidase catalytic" evidence="4">
    <location>
        <begin position="399"/>
        <end position="604"/>
    </location>
</feature>
<keyword evidence="7" id="KW-1185">Reference proteome</keyword>